<protein>
    <submittedName>
        <fullName evidence="1">Putative tail tubular protein B</fullName>
    </submittedName>
</protein>
<proteinExistence type="predicted"/>
<dbReference type="InterPro" id="IPR058003">
    <property type="entry name" value="Phage_gp12"/>
</dbReference>
<evidence type="ECO:0000313" key="2">
    <source>
        <dbReference type="Proteomes" id="UP000676975"/>
    </source>
</evidence>
<organism evidence="1 2">
    <name type="scientific">Pseudomonas phage phiGM22-3</name>
    <dbReference type="NCBI Taxonomy" id="2816462"/>
    <lineage>
        <taxon>Viruses</taxon>
        <taxon>Duplodnaviria</taxon>
        <taxon>Heunggongvirae</taxon>
        <taxon>Uroviricota</taxon>
        <taxon>Caudoviricetes</taxon>
        <taxon>Autographivirales</taxon>
        <taxon>Autoscriptoviridae</taxon>
        <taxon>Tunggulvirus</taxon>
        <taxon>Tunggulvirus GM223</taxon>
    </lineage>
</organism>
<dbReference type="Pfam" id="PF25675">
    <property type="entry name" value="Phage_nozzle"/>
    <property type="match status" value="1"/>
</dbReference>
<evidence type="ECO:0000313" key="1">
    <source>
        <dbReference type="EMBL" id="QTZ83310.1"/>
    </source>
</evidence>
<name>A0A8T8IX34_9CAUD</name>
<reference evidence="1" key="1">
    <citation type="submission" date="2021-02" db="EMBL/GenBank/DDBJ databases">
        <authorList>
            <person name="Qin X."/>
            <person name="Gong M."/>
            <person name="Yang H."/>
        </authorList>
    </citation>
    <scope>NUCLEOTIDE SEQUENCE</scope>
</reference>
<dbReference type="EMBL" id="MW627366">
    <property type="protein sequence ID" value="QTZ83310.1"/>
    <property type="molecule type" value="Genomic_DNA"/>
</dbReference>
<gene>
    <name evidence="1" type="ORF">phiGM223_44</name>
</gene>
<sequence>MAYQESSYKNLVFGVSQQAAQDRLPGQLQAQINMTSDLVAGLRRRASVEAVTAVGTFTDVKGVRQYNTDIGGTAVSLICDAVNGTVKVVEEATGVALADFQHDYLKAAVARSLRLVTLNDAVWLCNVEQKPVVSVAADRATYPDPSHWGYYYVAAGAFQKAYTLTLTDRSVDPPTSNTVTYTTPVSTVAEATPEFITTKLAELARAAWTAYGVTITVEGTFASIQCTTSKPTISTTSGSAYMRCSNAMSIRDAAELPARLPLVMNNIIVATGASNTKVYYRYNDAEKRWIEDASWEDLKDLSNLPLRMTRDETTNEYKLEAPVYERRAAGDEKSNPLLKFITQGITGMAAFQGRLVFLSNEYACLSASDNPLRFFRSTLSTVADNDPIEVAAQGSLTAPYEYAINFNKDLVMFSRHYQGIIPGNSMVTPRTANVALMTRYEVDTSAEPTAAGRSIFFGAPRSLGYVGVHEMTPSQYADSQYVADDVTSHIPRYIQGPWRFMVSSTTSNIMVAGTADHNELVIHEYLWNQSEKVHQSWHKWKFAWPVIDAYFSGDVLICLFGVEGSLYLCRIDLQRGAGDISPTVPRLDFFRESTCTTAGKLIVPSYVLAMGTDLRAFKVDGANAYLGQKVFNSTPAGAVTELDVPEAVVGERYVVGHLYESLFTLTPPVLKDAKDVPITTSRGVLHKYRVSVANTGLFTYVVSDAVRNGVPQTTTPMRLFSQRLGAGLPLADTSTVTIPGRVDLATASLTLSSSDYYDLNVRSIEYGFRFHQQFRRM</sequence>
<accession>A0A8T8IX34</accession>
<keyword evidence="2" id="KW-1185">Reference proteome</keyword>
<dbReference type="Proteomes" id="UP000676975">
    <property type="component" value="Segment"/>
</dbReference>